<dbReference type="KEGG" id="kak:Kalk_05140"/>
<protein>
    <submittedName>
        <fullName evidence="1">Uncharacterized protein</fullName>
    </submittedName>
</protein>
<dbReference type="OrthoDB" id="6078060at2"/>
<proteinExistence type="predicted"/>
<dbReference type="Proteomes" id="UP000235116">
    <property type="component" value="Chromosome"/>
</dbReference>
<keyword evidence="2" id="KW-1185">Reference proteome</keyword>
<name>A0A2K9LM06_9GAMM</name>
<sequence length="105" mass="11903">MGLLNKAELLKDMIQTAIDNGARTVEDVHKSVADMPFEALEKSGLLDEDRQKLRDKNQQTIGMVYDKIRDINQKIGELASDMFETLEDSQHISNVMDSNDKKPQP</sequence>
<dbReference type="RefSeq" id="WP_101893182.1">
    <property type="nucleotide sequence ID" value="NZ_CP022684.1"/>
</dbReference>
<organism evidence="1 2">
    <name type="scientific">Ketobacter alkanivorans</name>
    <dbReference type="NCBI Taxonomy" id="1917421"/>
    <lineage>
        <taxon>Bacteria</taxon>
        <taxon>Pseudomonadati</taxon>
        <taxon>Pseudomonadota</taxon>
        <taxon>Gammaproteobacteria</taxon>
        <taxon>Pseudomonadales</taxon>
        <taxon>Ketobacteraceae</taxon>
        <taxon>Ketobacter</taxon>
    </lineage>
</organism>
<evidence type="ECO:0000313" key="1">
    <source>
        <dbReference type="EMBL" id="AUM11844.1"/>
    </source>
</evidence>
<dbReference type="AlphaFoldDB" id="A0A2K9LM06"/>
<reference evidence="2" key="1">
    <citation type="submission" date="2017-08" db="EMBL/GenBank/DDBJ databases">
        <title>Direct submision.</title>
        <authorList>
            <person name="Kim S.-J."/>
            <person name="Rhee S.-K."/>
        </authorList>
    </citation>
    <scope>NUCLEOTIDE SEQUENCE [LARGE SCALE GENOMIC DNA]</scope>
    <source>
        <strain evidence="2">GI5</strain>
    </source>
</reference>
<accession>A0A2K9LM06</accession>
<dbReference type="EMBL" id="CP022684">
    <property type="protein sequence ID" value="AUM11844.1"/>
    <property type="molecule type" value="Genomic_DNA"/>
</dbReference>
<gene>
    <name evidence="1" type="ORF">Kalk_05140</name>
</gene>
<evidence type="ECO:0000313" key="2">
    <source>
        <dbReference type="Proteomes" id="UP000235116"/>
    </source>
</evidence>